<reference evidence="1 2" key="1">
    <citation type="submission" date="2020-05" db="EMBL/GenBank/DDBJ databases">
        <authorList>
            <person name="Campoy J."/>
            <person name="Schneeberger K."/>
            <person name="Spophaly S."/>
        </authorList>
    </citation>
    <scope>NUCLEOTIDE SEQUENCE [LARGE SCALE GENOMIC DNA]</scope>
    <source>
        <strain evidence="1">PruArmRojPasFocal</strain>
    </source>
</reference>
<evidence type="ECO:0000313" key="2">
    <source>
        <dbReference type="Proteomes" id="UP000507222"/>
    </source>
</evidence>
<sequence length="70" mass="8004">MQDLVLEVYGSKFQVTILQQAFHSYPACDYFKMHKYKCLSILITGLVKLWSNQMEGLTDAGLFASILIWG</sequence>
<dbReference type="EMBL" id="CAEKDK010000001">
    <property type="protein sequence ID" value="CAB4261857.1"/>
    <property type="molecule type" value="Genomic_DNA"/>
</dbReference>
<dbReference type="AlphaFoldDB" id="A0A6J5TF81"/>
<accession>A0A6J5TF81</accession>
<name>A0A6J5TF81_PRUAR</name>
<proteinExistence type="predicted"/>
<evidence type="ECO:0000313" key="1">
    <source>
        <dbReference type="EMBL" id="CAB4261857.1"/>
    </source>
</evidence>
<dbReference type="Proteomes" id="UP000507222">
    <property type="component" value="Unassembled WGS sequence"/>
</dbReference>
<gene>
    <name evidence="1" type="ORF">CURHAP_LOCUS821</name>
</gene>
<organism evidence="1 2">
    <name type="scientific">Prunus armeniaca</name>
    <name type="common">Apricot</name>
    <name type="synonym">Armeniaca vulgaris</name>
    <dbReference type="NCBI Taxonomy" id="36596"/>
    <lineage>
        <taxon>Eukaryota</taxon>
        <taxon>Viridiplantae</taxon>
        <taxon>Streptophyta</taxon>
        <taxon>Embryophyta</taxon>
        <taxon>Tracheophyta</taxon>
        <taxon>Spermatophyta</taxon>
        <taxon>Magnoliopsida</taxon>
        <taxon>eudicotyledons</taxon>
        <taxon>Gunneridae</taxon>
        <taxon>Pentapetalae</taxon>
        <taxon>rosids</taxon>
        <taxon>fabids</taxon>
        <taxon>Rosales</taxon>
        <taxon>Rosaceae</taxon>
        <taxon>Amygdaloideae</taxon>
        <taxon>Amygdaleae</taxon>
        <taxon>Prunus</taxon>
    </lineage>
</organism>
<protein>
    <submittedName>
        <fullName evidence="1">Uncharacterized protein</fullName>
    </submittedName>
</protein>